<dbReference type="Gene3D" id="4.10.1000.10">
    <property type="entry name" value="Zinc finger, CCCH-type"/>
    <property type="match status" value="1"/>
</dbReference>
<evidence type="ECO:0000256" key="4">
    <source>
        <dbReference type="PROSITE-ProRule" id="PRU00723"/>
    </source>
</evidence>
<gene>
    <name evidence="7" type="ORF">Cvel_11378</name>
</gene>
<feature type="domain" description="C3H1-type" evidence="6">
    <location>
        <begin position="107"/>
        <end position="130"/>
    </location>
</feature>
<feature type="zinc finger region" description="C3H1-type" evidence="4">
    <location>
        <begin position="131"/>
        <end position="158"/>
    </location>
</feature>
<feature type="zinc finger region" description="C3H1-type" evidence="4">
    <location>
        <begin position="107"/>
        <end position="130"/>
    </location>
</feature>
<feature type="domain" description="C3H1-type" evidence="6">
    <location>
        <begin position="75"/>
        <end position="103"/>
    </location>
</feature>
<proteinExistence type="predicted"/>
<feature type="region of interest" description="Disordered" evidence="5">
    <location>
        <begin position="218"/>
        <end position="261"/>
    </location>
</feature>
<dbReference type="VEuPathDB" id="CryptoDB:Cvel_11378"/>
<feature type="region of interest" description="Disordered" evidence="5">
    <location>
        <begin position="277"/>
        <end position="303"/>
    </location>
</feature>
<dbReference type="SUPFAM" id="SSF90229">
    <property type="entry name" value="CCCH zinc finger"/>
    <property type="match status" value="1"/>
</dbReference>
<evidence type="ECO:0000313" key="7">
    <source>
        <dbReference type="EMBL" id="CEM52595.1"/>
    </source>
</evidence>
<feature type="compositionally biased region" description="Low complexity" evidence="5">
    <location>
        <begin position="358"/>
        <end position="378"/>
    </location>
</feature>
<feature type="compositionally biased region" description="Low complexity" evidence="5">
    <location>
        <begin position="218"/>
        <end position="232"/>
    </location>
</feature>
<evidence type="ECO:0000256" key="3">
    <source>
        <dbReference type="ARBA" id="ARBA00022833"/>
    </source>
</evidence>
<feature type="compositionally biased region" description="Basic and acidic residues" evidence="5">
    <location>
        <begin position="477"/>
        <end position="496"/>
    </location>
</feature>
<sequence length="607" mass="64845">MKKSDPAVKEATQYAEQLGWDVSKGFEGPEWRAFFFQNFSAKTGKPLTDRERKKLGFCQAKQQREEEFFEKRRRATKDLPCEAFRRGACKKKSSQCLYSHDPQVLSTKKMEVCRFASRGCRDGDSCKYSHDTGRVLCRFFVTGGCGKGLQCPFSHTLPSSYLEREAFVKSHKTFLLTSLSRHQKQQMDFLIQQGGGEDSFLATVPWWVQILARQSPAPAEVSHPPSSSSAGPSPSPSNGTGGYSVSPPAVSPPVSSAPSAGIGVFGQREAEGWQTKIGIESPGEGSGDHPLEKPPSSAPASASRRFLSVLIEQTEREKEGEMKSLEALKVSSSSSSSALSAFQLSPCPSDPAGVGTTASVSPAPVASAASSPFPAPSALGGRKGERLCLVSMSGENPTPFGGASQPRLPSSSSSSIHSQSPQRPVPSRCLQHQTGQKGGGAAEIPQGTESEFGVPVVDDHLSEISASSSSSGSDSAEDSKEECTREEGAKRSREELALENGPEGEDASGSDVVHYPPLTSSVSDFHESSKTEDRRTGCPSEANPPSPKRRRETISQNAGEEADTAALSLTAIEKPHGLGDDPSRKPPNFSLLRKSSSSGRRFGWLLS</sequence>
<organism evidence="7">
    <name type="scientific">Chromera velia CCMP2878</name>
    <dbReference type="NCBI Taxonomy" id="1169474"/>
    <lineage>
        <taxon>Eukaryota</taxon>
        <taxon>Sar</taxon>
        <taxon>Alveolata</taxon>
        <taxon>Colpodellida</taxon>
        <taxon>Chromeraceae</taxon>
        <taxon>Chromera</taxon>
    </lineage>
</organism>
<dbReference type="GO" id="GO:0008270">
    <property type="term" value="F:zinc ion binding"/>
    <property type="evidence" value="ECO:0007669"/>
    <property type="project" value="UniProtKB-KW"/>
</dbReference>
<evidence type="ECO:0000256" key="5">
    <source>
        <dbReference type="SAM" id="MobiDB-lite"/>
    </source>
</evidence>
<accession>A0A0G4I6I7</accession>
<dbReference type="AlphaFoldDB" id="A0A0G4I6I7"/>
<feature type="compositionally biased region" description="Low complexity" evidence="5">
    <location>
        <begin position="589"/>
        <end position="607"/>
    </location>
</feature>
<keyword evidence="3 4" id="KW-0862">Zinc</keyword>
<feature type="domain" description="C3H1-type" evidence="6">
    <location>
        <begin position="131"/>
        <end position="158"/>
    </location>
</feature>
<dbReference type="InterPro" id="IPR036855">
    <property type="entry name" value="Znf_CCCH_sf"/>
</dbReference>
<dbReference type="SMART" id="SM00356">
    <property type="entry name" value="ZnF_C3H1"/>
    <property type="match status" value="3"/>
</dbReference>
<feature type="compositionally biased region" description="Low complexity" evidence="5">
    <location>
        <begin position="463"/>
        <end position="474"/>
    </location>
</feature>
<feature type="compositionally biased region" description="Basic and acidic residues" evidence="5">
    <location>
        <begin position="524"/>
        <end position="536"/>
    </location>
</feature>
<name>A0A0G4I6I7_9ALVE</name>
<keyword evidence="1 4" id="KW-0479">Metal-binding</keyword>
<evidence type="ECO:0000256" key="1">
    <source>
        <dbReference type="ARBA" id="ARBA00022723"/>
    </source>
</evidence>
<feature type="zinc finger region" description="C3H1-type" evidence="4">
    <location>
        <begin position="75"/>
        <end position="103"/>
    </location>
</feature>
<feature type="compositionally biased region" description="Basic and acidic residues" evidence="5">
    <location>
        <begin position="573"/>
        <end position="584"/>
    </location>
</feature>
<feature type="compositionally biased region" description="Low complexity" evidence="5">
    <location>
        <begin position="244"/>
        <end position="260"/>
    </location>
</feature>
<feature type="region of interest" description="Disordered" evidence="5">
    <location>
        <begin position="339"/>
        <end position="607"/>
    </location>
</feature>
<evidence type="ECO:0000259" key="6">
    <source>
        <dbReference type="PROSITE" id="PS50103"/>
    </source>
</evidence>
<dbReference type="InterPro" id="IPR000571">
    <property type="entry name" value="Znf_CCCH"/>
</dbReference>
<protein>
    <recommendedName>
        <fullName evidence="6">C3H1-type domain-containing protein</fullName>
    </recommendedName>
</protein>
<feature type="compositionally biased region" description="Low complexity" evidence="5">
    <location>
        <begin position="404"/>
        <end position="422"/>
    </location>
</feature>
<dbReference type="EMBL" id="CDMZ01005296">
    <property type="protein sequence ID" value="CEM52595.1"/>
    <property type="molecule type" value="Genomic_DNA"/>
</dbReference>
<reference evidence="7" key="1">
    <citation type="submission" date="2014-11" db="EMBL/GenBank/DDBJ databases">
        <authorList>
            <person name="Otto D Thomas"/>
            <person name="Naeem Raeece"/>
        </authorList>
    </citation>
    <scope>NUCLEOTIDE SEQUENCE</scope>
</reference>
<evidence type="ECO:0000256" key="2">
    <source>
        <dbReference type="ARBA" id="ARBA00022771"/>
    </source>
</evidence>
<keyword evidence="2 4" id="KW-0863">Zinc-finger</keyword>
<dbReference type="PROSITE" id="PS50103">
    <property type="entry name" value="ZF_C3H1"/>
    <property type="match status" value="3"/>
</dbReference>
<feature type="compositionally biased region" description="Low complexity" evidence="5">
    <location>
        <begin position="294"/>
        <end position="303"/>
    </location>
</feature>